<organism evidence="2">
    <name type="scientific">Arundo donax</name>
    <name type="common">Giant reed</name>
    <name type="synonym">Donax arundinaceus</name>
    <dbReference type="NCBI Taxonomy" id="35708"/>
    <lineage>
        <taxon>Eukaryota</taxon>
        <taxon>Viridiplantae</taxon>
        <taxon>Streptophyta</taxon>
        <taxon>Embryophyta</taxon>
        <taxon>Tracheophyta</taxon>
        <taxon>Spermatophyta</taxon>
        <taxon>Magnoliopsida</taxon>
        <taxon>Liliopsida</taxon>
        <taxon>Poales</taxon>
        <taxon>Poaceae</taxon>
        <taxon>PACMAD clade</taxon>
        <taxon>Arundinoideae</taxon>
        <taxon>Arundineae</taxon>
        <taxon>Arundo</taxon>
    </lineage>
</organism>
<reference evidence="2" key="1">
    <citation type="submission" date="2014-09" db="EMBL/GenBank/DDBJ databases">
        <authorList>
            <person name="Magalhaes I.L.F."/>
            <person name="Oliveira U."/>
            <person name="Santos F.R."/>
            <person name="Vidigal T.H.D.A."/>
            <person name="Brescovit A.D."/>
            <person name="Santos A.J."/>
        </authorList>
    </citation>
    <scope>NUCLEOTIDE SEQUENCE</scope>
    <source>
        <tissue evidence="2">Shoot tissue taken approximately 20 cm above the soil surface</tissue>
    </source>
</reference>
<evidence type="ECO:0000256" key="1">
    <source>
        <dbReference type="SAM" id="MobiDB-lite"/>
    </source>
</evidence>
<evidence type="ECO:0000313" key="2">
    <source>
        <dbReference type="EMBL" id="JAD82168.1"/>
    </source>
</evidence>
<sequence length="77" mass="8598">MQSAYSLGARWKDPSRASNTHTLPITNHIAKNSSRNALALFIRYELFLRASLAPCISGSPERASPRPAAAEECRWRQ</sequence>
<proteinExistence type="predicted"/>
<dbReference type="AlphaFoldDB" id="A0A0A9D657"/>
<accession>A0A0A9D657</accession>
<name>A0A0A9D657_ARUDO</name>
<feature type="compositionally biased region" description="Low complexity" evidence="1">
    <location>
        <begin position="57"/>
        <end position="68"/>
    </location>
</feature>
<protein>
    <submittedName>
        <fullName evidence="2">Uncharacterized protein</fullName>
    </submittedName>
</protein>
<feature type="region of interest" description="Disordered" evidence="1">
    <location>
        <begin position="56"/>
        <end position="77"/>
    </location>
</feature>
<dbReference type="EMBL" id="GBRH01215727">
    <property type="protein sequence ID" value="JAD82168.1"/>
    <property type="molecule type" value="Transcribed_RNA"/>
</dbReference>
<reference evidence="2" key="2">
    <citation type="journal article" date="2015" name="Data Brief">
        <title>Shoot transcriptome of the giant reed, Arundo donax.</title>
        <authorList>
            <person name="Barrero R.A."/>
            <person name="Guerrero F.D."/>
            <person name="Moolhuijzen P."/>
            <person name="Goolsby J.A."/>
            <person name="Tidwell J."/>
            <person name="Bellgard S.E."/>
            <person name="Bellgard M.I."/>
        </authorList>
    </citation>
    <scope>NUCLEOTIDE SEQUENCE</scope>
    <source>
        <tissue evidence="2">Shoot tissue taken approximately 20 cm above the soil surface</tissue>
    </source>
</reference>